<dbReference type="EMBL" id="CP022358">
    <property type="protein sequence ID" value="ASK70337.1"/>
    <property type="molecule type" value="Genomic_DNA"/>
</dbReference>
<feature type="domain" description="Peptidase M16 N-terminal" evidence="3">
    <location>
        <begin position="58"/>
        <end position="194"/>
    </location>
</feature>
<feature type="domain" description="Peptidase M16 C-terminal" evidence="4">
    <location>
        <begin position="205"/>
        <end position="378"/>
    </location>
</feature>
<gene>
    <name evidence="5" type="ORF">CF168_16580</name>
</gene>
<dbReference type="InterPro" id="IPR007863">
    <property type="entry name" value="Peptidase_M16_C"/>
</dbReference>
<dbReference type="InterPro" id="IPR011249">
    <property type="entry name" value="Metalloenz_LuxS/M16"/>
</dbReference>
<dbReference type="Proteomes" id="UP000198367">
    <property type="component" value="Chromosome"/>
</dbReference>
<evidence type="ECO:0000256" key="1">
    <source>
        <dbReference type="ARBA" id="ARBA00007261"/>
    </source>
</evidence>
<sequence length="471" mass="52667">MRPYLSGYFGLVIALLSPSLKAQCQITGAERLYQLESQIETYTLANGLTVHLLPQADMHTLTIASQFNVGARNEAKGQTGYAHLFEHMLFKGSEQAPGDSYAQQLSALGARFNASTHFDYTNYYVTLPSQALGLGLFLEADRFIRPDLNQTTVKNQQETVLQEMAQTIDNQPYVRSAMEFLLEQVKNTPYGHGIIGSREDITEASPERLIAFHRDHYRPDAMQLSLVGKLPSDVKSLIEQNFNAWPTPSQPIAEFDELKITPKPVHAELIDERGPWPGLLLAWHTVGKNHPDAAAIRLLEGDLFQNTRSAIAQISQHDPAQMLSYSLPFELENHGITNLVLVPRAKTSLDDLTEKVLSVVAKVQQTPLSDAELCQLKQSWLNNQLALLDNTQSLATLLSATAKQDQMYPLTAQWQRINSVSAEDIQRVATRYFTTDMVRVDLLPPWYIRVGKTLLEWLPSGVSDSLEDAVL</sequence>
<dbReference type="RefSeq" id="WP_089068388.1">
    <property type="nucleotide sequence ID" value="NZ_CP022358.1"/>
</dbReference>
<reference evidence="5 6" key="1">
    <citation type="submission" date="2017-07" db="EMBL/GenBank/DDBJ databases">
        <title>Phenotypical and genomic characterization of a clinical isolate of Shewanella bicestrii sp. nov. producing an extended-spectrum beta-lactamase and a new oxacillinase variant.</title>
        <authorList>
            <person name="Jousset A.B."/>
            <person name="Bonnin R.A."/>
            <person name="Girlich D."/>
            <person name="Dabos L."/>
            <person name="Potron A."/>
            <person name="Dortet L."/>
            <person name="Glaser P."/>
            <person name="Naas T."/>
        </authorList>
    </citation>
    <scope>NUCLEOTIDE SEQUENCE [LARGE SCALE GENOMIC DNA]</scope>
    <source>
        <strain evidence="5 6">JAB-1</strain>
    </source>
</reference>
<dbReference type="KEGG" id="sbj:CF168_16580"/>
<dbReference type="Pfam" id="PF05193">
    <property type="entry name" value="Peptidase_M16_C"/>
    <property type="match status" value="1"/>
</dbReference>
<protein>
    <submittedName>
        <fullName evidence="5">Peptidase M16</fullName>
    </submittedName>
</protein>
<dbReference type="InterPro" id="IPR050361">
    <property type="entry name" value="MPP/UQCRC_Complex"/>
</dbReference>
<accession>A0A220UQ53</accession>
<dbReference type="AlphaFoldDB" id="A0A220UQ53"/>
<name>A0A220UQ53_9GAMM</name>
<feature type="signal peptide" evidence="2">
    <location>
        <begin position="1"/>
        <end position="22"/>
    </location>
</feature>
<dbReference type="InterPro" id="IPR011765">
    <property type="entry name" value="Pept_M16_N"/>
</dbReference>
<evidence type="ECO:0000313" key="5">
    <source>
        <dbReference type="EMBL" id="ASK70337.1"/>
    </source>
</evidence>
<feature type="chain" id="PRO_5012442929" evidence="2">
    <location>
        <begin position="23"/>
        <end position="471"/>
    </location>
</feature>
<evidence type="ECO:0000256" key="2">
    <source>
        <dbReference type="SAM" id="SignalP"/>
    </source>
</evidence>
<dbReference type="Gene3D" id="3.30.830.10">
    <property type="entry name" value="Metalloenzyme, LuxS/M16 peptidase-like"/>
    <property type="match status" value="2"/>
</dbReference>
<dbReference type="Pfam" id="PF00675">
    <property type="entry name" value="Peptidase_M16"/>
    <property type="match status" value="1"/>
</dbReference>
<evidence type="ECO:0000313" key="6">
    <source>
        <dbReference type="Proteomes" id="UP000198367"/>
    </source>
</evidence>
<keyword evidence="2" id="KW-0732">Signal</keyword>
<dbReference type="PANTHER" id="PTHR11851">
    <property type="entry name" value="METALLOPROTEASE"/>
    <property type="match status" value="1"/>
</dbReference>
<keyword evidence="6" id="KW-1185">Reference proteome</keyword>
<dbReference type="SUPFAM" id="SSF63411">
    <property type="entry name" value="LuxS/MPP-like metallohydrolase"/>
    <property type="match status" value="2"/>
</dbReference>
<evidence type="ECO:0000259" key="3">
    <source>
        <dbReference type="Pfam" id="PF00675"/>
    </source>
</evidence>
<dbReference type="PANTHER" id="PTHR11851:SF49">
    <property type="entry name" value="MITOCHONDRIAL-PROCESSING PEPTIDASE SUBUNIT ALPHA"/>
    <property type="match status" value="1"/>
</dbReference>
<organism evidence="5 6">
    <name type="scientific">Shewanella bicestrii</name>
    <dbReference type="NCBI Taxonomy" id="2018305"/>
    <lineage>
        <taxon>Bacteria</taxon>
        <taxon>Pseudomonadati</taxon>
        <taxon>Pseudomonadota</taxon>
        <taxon>Gammaproteobacteria</taxon>
        <taxon>Alteromonadales</taxon>
        <taxon>Shewanellaceae</taxon>
        <taxon>Shewanella</taxon>
    </lineage>
</organism>
<comment type="similarity">
    <text evidence="1">Belongs to the peptidase M16 family.</text>
</comment>
<proteinExistence type="inferred from homology"/>
<evidence type="ECO:0000259" key="4">
    <source>
        <dbReference type="Pfam" id="PF05193"/>
    </source>
</evidence>
<dbReference type="GO" id="GO:0046872">
    <property type="term" value="F:metal ion binding"/>
    <property type="evidence" value="ECO:0007669"/>
    <property type="project" value="InterPro"/>
</dbReference>